<dbReference type="Pfam" id="PF13181">
    <property type="entry name" value="TPR_8"/>
    <property type="match status" value="1"/>
</dbReference>
<dbReference type="InterPro" id="IPR003594">
    <property type="entry name" value="HATPase_dom"/>
</dbReference>
<dbReference type="SMART" id="SM00387">
    <property type="entry name" value="HATPase_c"/>
    <property type="match status" value="1"/>
</dbReference>
<accession>A0ABP6YH94</accession>
<dbReference type="Pfam" id="PF02518">
    <property type="entry name" value="HATPase_c"/>
    <property type="match status" value="1"/>
</dbReference>
<keyword evidence="6" id="KW-0418">Kinase</keyword>
<evidence type="ECO:0000256" key="2">
    <source>
        <dbReference type="ARBA" id="ARBA00012438"/>
    </source>
</evidence>
<protein>
    <recommendedName>
        <fullName evidence="2">histidine kinase</fullName>
        <ecNumber evidence="2">2.7.13.3</ecNumber>
    </recommendedName>
</protein>
<evidence type="ECO:0000256" key="10">
    <source>
        <dbReference type="SAM" id="Phobius"/>
    </source>
</evidence>
<dbReference type="InterPro" id="IPR011712">
    <property type="entry name" value="Sig_transdc_His_kin_sub3_dim/P"/>
</dbReference>
<keyword evidence="10" id="KW-1133">Transmembrane helix</keyword>
<evidence type="ECO:0000256" key="4">
    <source>
        <dbReference type="ARBA" id="ARBA00022679"/>
    </source>
</evidence>
<dbReference type="SMART" id="SM00028">
    <property type="entry name" value="TPR"/>
    <property type="match status" value="5"/>
</dbReference>
<proteinExistence type="predicted"/>
<dbReference type="Gene3D" id="3.30.565.10">
    <property type="entry name" value="Histidine kinase-like ATPase, C-terminal domain"/>
    <property type="match status" value="1"/>
</dbReference>
<evidence type="ECO:0000256" key="6">
    <source>
        <dbReference type="ARBA" id="ARBA00022777"/>
    </source>
</evidence>
<keyword evidence="9" id="KW-0802">TPR repeat</keyword>
<keyword evidence="10" id="KW-0472">Membrane</keyword>
<keyword evidence="8" id="KW-0902">Two-component regulatory system</keyword>
<comment type="catalytic activity">
    <reaction evidence="1">
        <text>ATP + protein L-histidine = ADP + protein N-phospho-L-histidine.</text>
        <dbReference type="EC" id="2.7.13.3"/>
    </reaction>
</comment>
<reference evidence="13" key="1">
    <citation type="journal article" date="2019" name="Int. J. Syst. Evol. Microbiol.">
        <title>The Global Catalogue of Microorganisms (GCM) 10K type strain sequencing project: providing services to taxonomists for standard genome sequencing and annotation.</title>
        <authorList>
            <consortium name="The Broad Institute Genomics Platform"/>
            <consortium name="The Broad Institute Genome Sequencing Center for Infectious Disease"/>
            <person name="Wu L."/>
            <person name="Ma J."/>
        </authorList>
    </citation>
    <scope>NUCLEOTIDE SEQUENCE [LARGE SCALE GENOMIC DNA]</scope>
    <source>
        <strain evidence="13">JCM 17111</strain>
    </source>
</reference>
<evidence type="ECO:0000256" key="7">
    <source>
        <dbReference type="ARBA" id="ARBA00022840"/>
    </source>
</evidence>
<dbReference type="InterPro" id="IPR019734">
    <property type="entry name" value="TPR_rpt"/>
</dbReference>
<gene>
    <name evidence="12" type="ORF">GCM10022395_34580</name>
</gene>
<name>A0ABP6YH94_9FLAO</name>
<keyword evidence="13" id="KW-1185">Reference proteome</keyword>
<dbReference type="EC" id="2.7.13.3" evidence="2"/>
<feature type="repeat" description="TPR" evidence="9">
    <location>
        <begin position="220"/>
        <end position="253"/>
    </location>
</feature>
<dbReference type="SUPFAM" id="SSF55874">
    <property type="entry name" value="ATPase domain of HSP90 chaperone/DNA topoisomerase II/histidine kinase"/>
    <property type="match status" value="1"/>
</dbReference>
<dbReference type="PANTHER" id="PTHR24421:SF10">
    <property type="entry name" value="NITRATE_NITRITE SENSOR PROTEIN NARQ"/>
    <property type="match status" value="1"/>
</dbReference>
<dbReference type="Proteomes" id="UP001500954">
    <property type="component" value="Unassembled WGS sequence"/>
</dbReference>
<feature type="domain" description="Histidine kinase" evidence="11">
    <location>
        <begin position="572"/>
        <end position="657"/>
    </location>
</feature>
<dbReference type="InterPro" id="IPR036890">
    <property type="entry name" value="HATPase_C_sf"/>
</dbReference>
<evidence type="ECO:0000256" key="1">
    <source>
        <dbReference type="ARBA" id="ARBA00000085"/>
    </source>
</evidence>
<evidence type="ECO:0000256" key="3">
    <source>
        <dbReference type="ARBA" id="ARBA00022553"/>
    </source>
</evidence>
<evidence type="ECO:0000256" key="8">
    <source>
        <dbReference type="ARBA" id="ARBA00023012"/>
    </source>
</evidence>
<evidence type="ECO:0000313" key="13">
    <source>
        <dbReference type="Proteomes" id="UP001500954"/>
    </source>
</evidence>
<keyword evidence="4" id="KW-0808">Transferase</keyword>
<dbReference type="Gene3D" id="1.25.40.10">
    <property type="entry name" value="Tetratricopeptide repeat domain"/>
    <property type="match status" value="2"/>
</dbReference>
<dbReference type="InterPro" id="IPR050482">
    <property type="entry name" value="Sensor_HK_TwoCompSys"/>
</dbReference>
<dbReference type="PANTHER" id="PTHR24421">
    <property type="entry name" value="NITRATE/NITRITE SENSOR PROTEIN NARX-RELATED"/>
    <property type="match status" value="1"/>
</dbReference>
<keyword evidence="7" id="KW-0067">ATP-binding</keyword>
<dbReference type="Pfam" id="PF07730">
    <property type="entry name" value="HisKA_3"/>
    <property type="match status" value="1"/>
</dbReference>
<evidence type="ECO:0000256" key="5">
    <source>
        <dbReference type="ARBA" id="ARBA00022741"/>
    </source>
</evidence>
<dbReference type="PROSITE" id="PS50109">
    <property type="entry name" value="HIS_KIN"/>
    <property type="match status" value="1"/>
</dbReference>
<dbReference type="CDD" id="cd16917">
    <property type="entry name" value="HATPase_UhpB-NarQ-NarX-like"/>
    <property type="match status" value="1"/>
</dbReference>
<sequence>MLLTACNLKQDESGNSNEIRVNLLLEDSKNNSFDVNKRRTKLLGAYNINNSLSNGTLKKELFLKIMDQAINLKDSTLFKSAYNSGLSLSKKLNDTLGIGESLSRFGNYYFLKEEFDSAYIAYNQAYKLFNKIKNNYNAGKMLYGMGAIKNNLRDYTGSEVLAFKAIELLKPLKKNTSLLFCHNLLGINFSNLKEYDKAIIYHKKALEYASKIKNENLYREISLNSLGLVYRATGNYKLSIDYFEKALRNTSLRKNDTHLYSIVIDNLTYTRFLNGDTLQLEENFNKSLRIRDSMHNVSGVVISKLHLAEFYASRGDSAKALIYTKNASNLAKSVDNHRDRLDALKLLAKLDKKNAPAYLEEHIALNDSLQAQERAIRNKFTRIQYETDEYIEETKRLSQQNLFISIIGGALVLVFALLYFIKRQKARNKELLLESEQQKINQEVYALMLKQQSKLEEGRLQERHRISEELHDGVLGKLFGTRVGLGYLTMGNTISDPEEFKSYLHEIQQIEKEIRAISHELKHDILISKADFASIIEQYVSNQSSLNNFNYTFNNNADLPWSAIEDEVKVSVYRIVQEGIQNIVKHAKATTVAISFNLTSESLHLTISDNGIGFDLKKNRKGIGLKNMESRISKLNGKITINSIKDESTSIIITIPV</sequence>
<dbReference type="InterPro" id="IPR005467">
    <property type="entry name" value="His_kinase_dom"/>
</dbReference>
<evidence type="ECO:0000256" key="9">
    <source>
        <dbReference type="PROSITE-ProRule" id="PRU00339"/>
    </source>
</evidence>
<keyword evidence="3" id="KW-0597">Phosphoprotein</keyword>
<dbReference type="Gene3D" id="1.20.5.1930">
    <property type="match status" value="1"/>
</dbReference>
<evidence type="ECO:0000313" key="12">
    <source>
        <dbReference type="EMBL" id="GAA3583509.1"/>
    </source>
</evidence>
<dbReference type="SUPFAM" id="SSF48452">
    <property type="entry name" value="TPR-like"/>
    <property type="match status" value="1"/>
</dbReference>
<feature type="transmembrane region" description="Helical" evidence="10">
    <location>
        <begin position="402"/>
        <end position="421"/>
    </location>
</feature>
<organism evidence="12 13">
    <name type="scientific">Snuella lapsa</name>
    <dbReference type="NCBI Taxonomy" id="870481"/>
    <lineage>
        <taxon>Bacteria</taxon>
        <taxon>Pseudomonadati</taxon>
        <taxon>Bacteroidota</taxon>
        <taxon>Flavobacteriia</taxon>
        <taxon>Flavobacteriales</taxon>
        <taxon>Flavobacteriaceae</taxon>
        <taxon>Snuella</taxon>
    </lineage>
</organism>
<dbReference type="EMBL" id="BAABCY010000097">
    <property type="protein sequence ID" value="GAA3583509.1"/>
    <property type="molecule type" value="Genomic_DNA"/>
</dbReference>
<dbReference type="InterPro" id="IPR011990">
    <property type="entry name" value="TPR-like_helical_dom_sf"/>
</dbReference>
<comment type="caution">
    <text evidence="12">The sequence shown here is derived from an EMBL/GenBank/DDBJ whole genome shotgun (WGS) entry which is preliminary data.</text>
</comment>
<evidence type="ECO:0000259" key="11">
    <source>
        <dbReference type="PROSITE" id="PS50109"/>
    </source>
</evidence>
<keyword evidence="10" id="KW-0812">Transmembrane</keyword>
<dbReference type="PROSITE" id="PS50005">
    <property type="entry name" value="TPR"/>
    <property type="match status" value="1"/>
</dbReference>
<keyword evidence="5" id="KW-0547">Nucleotide-binding</keyword>